<evidence type="ECO:0000256" key="1">
    <source>
        <dbReference type="ARBA" id="ARBA00009477"/>
    </source>
</evidence>
<dbReference type="InterPro" id="IPR058792">
    <property type="entry name" value="Beta-barrel_RND_2"/>
</dbReference>
<evidence type="ECO:0000259" key="3">
    <source>
        <dbReference type="Pfam" id="PF25881"/>
    </source>
</evidence>
<protein>
    <submittedName>
        <fullName evidence="6">Multidrug resistance protein MdtA</fullName>
    </submittedName>
</protein>
<dbReference type="InterPro" id="IPR059052">
    <property type="entry name" value="HH_YbhG-like"/>
</dbReference>
<dbReference type="Gene3D" id="2.40.30.170">
    <property type="match status" value="1"/>
</dbReference>
<dbReference type="Gene3D" id="2.40.420.20">
    <property type="match status" value="1"/>
</dbReference>
<dbReference type="PROSITE" id="PS51257">
    <property type="entry name" value="PROKAR_LIPOPROTEIN"/>
    <property type="match status" value="1"/>
</dbReference>
<dbReference type="Proteomes" id="UP000318437">
    <property type="component" value="Unassembled WGS sequence"/>
</dbReference>
<evidence type="ECO:0000313" key="6">
    <source>
        <dbReference type="EMBL" id="TWU29734.1"/>
    </source>
</evidence>
<feature type="domain" description="YbhG-like alpha-helical hairpin" evidence="3">
    <location>
        <begin position="104"/>
        <end position="228"/>
    </location>
</feature>
<sequence length="434" mass="47607">MRVQMATKRFLPVRLAGYLSCAAILFVSGCRPEESPPVPGVRPVKTMVVTAGDGERLRSFPGTVEASRRVELAFRVPGLLAELPVKEGQEVVKGDLIAQLRQGEFEARLKSLQGELGQARANLAALLGGERPEEMRRREAQVRATEARVANTRMILARNQQLITQRAVSQQELEKSELDYQVAQEENTAAVELLQKGTRGRNEDIEASEAQVRGLEGRVVEAQIQLDDSNLRAPYDGVIAQRFVDEGQNITPNTPVVQFQDLNEIDIVVDVPEAVMVGEIQLADIVDMSAEISSVPGVDFPVRIREVSQVADPVTQTFKIRAAMQSPENLRVLPGMTANVNVRYHRSRALAENHIWIPIEAVGVTPAGEQLAWVFGEEDTVSKRPIKLGATAAGRIEIVEGLEPGDRIVVAGVRFLREGMRVRDLGDALGRATP</sequence>
<dbReference type="Gene3D" id="2.40.50.100">
    <property type="match status" value="2"/>
</dbReference>
<dbReference type="InterPro" id="IPR058627">
    <property type="entry name" value="MdtA-like_C"/>
</dbReference>
<evidence type="ECO:0000256" key="2">
    <source>
        <dbReference type="SAM" id="Coils"/>
    </source>
</evidence>
<gene>
    <name evidence="6" type="primary">mdtA_1</name>
    <name evidence="6" type="ORF">Pla144_05130</name>
</gene>
<accession>A0A5C6D1M3</accession>
<dbReference type="OrthoDB" id="245220at2"/>
<keyword evidence="2" id="KW-0175">Coiled coil</keyword>
<feature type="domain" description="CusB-like beta-barrel" evidence="4">
    <location>
        <begin position="267"/>
        <end position="343"/>
    </location>
</feature>
<organism evidence="6 7">
    <name type="scientific">Bythopirellula polymerisocia</name>
    <dbReference type="NCBI Taxonomy" id="2528003"/>
    <lineage>
        <taxon>Bacteria</taxon>
        <taxon>Pseudomonadati</taxon>
        <taxon>Planctomycetota</taxon>
        <taxon>Planctomycetia</taxon>
        <taxon>Pirellulales</taxon>
        <taxon>Lacipirellulaceae</taxon>
        <taxon>Bythopirellula</taxon>
    </lineage>
</organism>
<dbReference type="NCBIfam" id="TIGR01730">
    <property type="entry name" value="RND_mfp"/>
    <property type="match status" value="1"/>
</dbReference>
<evidence type="ECO:0000259" key="4">
    <source>
        <dbReference type="Pfam" id="PF25954"/>
    </source>
</evidence>
<dbReference type="PANTHER" id="PTHR30469:SF20">
    <property type="entry name" value="EFFLUX RND TRANSPORTER PERIPLASMIC ADAPTOR SUBUNIT"/>
    <property type="match status" value="1"/>
</dbReference>
<dbReference type="InterPro" id="IPR006143">
    <property type="entry name" value="RND_pump_MFP"/>
</dbReference>
<dbReference type="Pfam" id="PF25881">
    <property type="entry name" value="HH_YBHG"/>
    <property type="match status" value="1"/>
</dbReference>
<comment type="caution">
    <text evidence="6">The sequence shown here is derived from an EMBL/GenBank/DDBJ whole genome shotgun (WGS) entry which is preliminary data.</text>
</comment>
<dbReference type="Pfam" id="PF25954">
    <property type="entry name" value="Beta-barrel_RND_2"/>
    <property type="match status" value="1"/>
</dbReference>
<dbReference type="SUPFAM" id="SSF111369">
    <property type="entry name" value="HlyD-like secretion proteins"/>
    <property type="match status" value="2"/>
</dbReference>
<dbReference type="EMBL" id="SJPS01000001">
    <property type="protein sequence ID" value="TWU29734.1"/>
    <property type="molecule type" value="Genomic_DNA"/>
</dbReference>
<comment type="similarity">
    <text evidence="1">Belongs to the membrane fusion protein (MFP) (TC 8.A.1) family.</text>
</comment>
<dbReference type="PANTHER" id="PTHR30469">
    <property type="entry name" value="MULTIDRUG RESISTANCE PROTEIN MDTA"/>
    <property type="match status" value="1"/>
</dbReference>
<evidence type="ECO:0000313" key="7">
    <source>
        <dbReference type="Proteomes" id="UP000318437"/>
    </source>
</evidence>
<dbReference type="GO" id="GO:1990281">
    <property type="term" value="C:efflux pump complex"/>
    <property type="evidence" value="ECO:0007669"/>
    <property type="project" value="TreeGrafter"/>
</dbReference>
<reference evidence="6 7" key="1">
    <citation type="submission" date="2019-02" db="EMBL/GenBank/DDBJ databases">
        <title>Deep-cultivation of Planctomycetes and their phenomic and genomic characterization uncovers novel biology.</title>
        <authorList>
            <person name="Wiegand S."/>
            <person name="Jogler M."/>
            <person name="Boedeker C."/>
            <person name="Pinto D."/>
            <person name="Vollmers J."/>
            <person name="Rivas-Marin E."/>
            <person name="Kohn T."/>
            <person name="Peeters S.H."/>
            <person name="Heuer A."/>
            <person name="Rast P."/>
            <person name="Oberbeckmann S."/>
            <person name="Bunk B."/>
            <person name="Jeske O."/>
            <person name="Meyerdierks A."/>
            <person name="Storesund J.E."/>
            <person name="Kallscheuer N."/>
            <person name="Luecker S."/>
            <person name="Lage O.M."/>
            <person name="Pohl T."/>
            <person name="Merkel B.J."/>
            <person name="Hornburger P."/>
            <person name="Mueller R.-W."/>
            <person name="Bruemmer F."/>
            <person name="Labrenz M."/>
            <person name="Spormann A.M."/>
            <person name="Op Den Camp H."/>
            <person name="Overmann J."/>
            <person name="Amann R."/>
            <person name="Jetten M.S.M."/>
            <person name="Mascher T."/>
            <person name="Medema M.H."/>
            <person name="Devos D.P."/>
            <person name="Kaster A.-K."/>
            <person name="Ovreas L."/>
            <person name="Rohde M."/>
            <person name="Galperin M.Y."/>
            <person name="Jogler C."/>
        </authorList>
    </citation>
    <scope>NUCLEOTIDE SEQUENCE [LARGE SCALE GENOMIC DNA]</scope>
    <source>
        <strain evidence="6 7">Pla144</strain>
    </source>
</reference>
<dbReference type="Gene3D" id="1.10.287.470">
    <property type="entry name" value="Helix hairpin bin"/>
    <property type="match status" value="2"/>
</dbReference>
<evidence type="ECO:0000259" key="5">
    <source>
        <dbReference type="Pfam" id="PF25967"/>
    </source>
</evidence>
<dbReference type="AlphaFoldDB" id="A0A5C6D1M3"/>
<feature type="domain" description="Multidrug resistance protein MdtA-like C-terminal permuted SH3" evidence="5">
    <location>
        <begin position="353"/>
        <end position="413"/>
    </location>
</feature>
<dbReference type="Pfam" id="PF25967">
    <property type="entry name" value="RND-MFP_C"/>
    <property type="match status" value="1"/>
</dbReference>
<proteinExistence type="inferred from homology"/>
<dbReference type="GO" id="GO:0015562">
    <property type="term" value="F:efflux transmembrane transporter activity"/>
    <property type="evidence" value="ECO:0007669"/>
    <property type="project" value="TreeGrafter"/>
</dbReference>
<keyword evidence="7" id="KW-1185">Reference proteome</keyword>
<feature type="coiled-coil region" evidence="2">
    <location>
        <begin position="166"/>
        <end position="225"/>
    </location>
</feature>
<name>A0A5C6D1M3_9BACT</name>